<dbReference type="SMART" id="SM00267">
    <property type="entry name" value="GGDEF"/>
    <property type="match status" value="1"/>
</dbReference>
<feature type="domain" description="Phytochrome chromophore attachment site" evidence="8">
    <location>
        <begin position="138"/>
        <end position="297"/>
    </location>
</feature>
<keyword evidence="10" id="KW-0548">Nucleotidyltransferase</keyword>
<evidence type="ECO:0000256" key="4">
    <source>
        <dbReference type="ARBA" id="ARBA00022606"/>
    </source>
</evidence>
<dbReference type="Gene3D" id="3.30.70.270">
    <property type="match status" value="1"/>
</dbReference>
<evidence type="ECO:0000256" key="1">
    <source>
        <dbReference type="ARBA" id="ARBA00001946"/>
    </source>
</evidence>
<dbReference type="GO" id="GO:0005886">
    <property type="term" value="C:plasma membrane"/>
    <property type="evidence" value="ECO:0007669"/>
    <property type="project" value="TreeGrafter"/>
</dbReference>
<dbReference type="EC" id="2.7.7.65" evidence="2"/>
<dbReference type="AlphaFoldDB" id="A0A1E3GQ85"/>
<keyword evidence="4" id="KW-0716">Sensory transduction</keyword>
<keyword evidence="10" id="KW-0808">Transferase</keyword>
<organism evidence="10 11">
    <name type="scientific">Methylophaga muralis</name>
    <dbReference type="NCBI Taxonomy" id="291169"/>
    <lineage>
        <taxon>Bacteria</taxon>
        <taxon>Pseudomonadati</taxon>
        <taxon>Pseudomonadota</taxon>
        <taxon>Gammaproteobacteria</taxon>
        <taxon>Thiotrichales</taxon>
        <taxon>Piscirickettsiaceae</taxon>
        <taxon>Methylophaga</taxon>
    </lineage>
</organism>
<keyword evidence="3" id="KW-0600">Photoreceptor protein</keyword>
<dbReference type="GO" id="GO:0009881">
    <property type="term" value="F:photoreceptor activity"/>
    <property type="evidence" value="ECO:0007669"/>
    <property type="project" value="UniProtKB-KW"/>
</dbReference>
<sequence length="685" mass="77423">MATSIEGQSVSDIRIDGIQSFGCLIRFDSLLQEVLQVSANLQEKLGISIDKALTSAPKDILGSKLQQRIKQSLSNNLRLSAALIINRQVLGTYQRFYVMAYRSDDSIIIEFEPLSRSGEQRLMPIVNEWLSRLAQVQQIELLQQMLVQSIQAVTGYDRVLLCQFDSHWNRTAIAEVCRNPSRSLLNYRFPASDIPAQVRNRYVIQPLRNIPDVNAQIVPLTPTSADLDLPQLDLTAGMLRALSPHHQRYLREIKVAASLSIAIAGEQQLWGILTCHHFTAVEVSAAERDAAFNLVQMATQRMFLLQARQQATFLQQVLDSRELLSTERDKVVQPKALLEKYGKNWMQLFNCSGIALLYHDQVSCTGETLDSYELDIVGKWLSEHNGNKVCWACDQLSNSPLDKLVNLRSRAGLLAVPLPIEQNQSGWLLLFRNAKKVQFSWVGKKQIIEAETSNPLHRVEERGYEIWVETIDTEAPRWSVKEQHAAQDLAEDLAVAITVHQISRLNTELQRANKQLKEIAHTDTLTKIWNRYRMELAIDAELAAAERYGHPCSILLFDVDRFKSVNDTYGHDVGDQVLTRLAEEVQSKLRISDNLGRWGGEEFIVLASHNSLEEAIALAERLRQHIETVEFKTVGKITVSIGVAEAIPGKESRRRLFERADQAMYRAKQSGRNRVEAASTELSAS</sequence>
<keyword evidence="6" id="KW-0675">Receptor</keyword>
<dbReference type="InterPro" id="IPR043150">
    <property type="entry name" value="Phytochrome_PHY_sf"/>
</dbReference>
<dbReference type="GO" id="GO:0009584">
    <property type="term" value="P:detection of visible light"/>
    <property type="evidence" value="ECO:0007669"/>
    <property type="project" value="InterPro"/>
</dbReference>
<dbReference type="Gene3D" id="3.30.450.20">
    <property type="entry name" value="PAS domain"/>
    <property type="match status" value="1"/>
</dbReference>
<dbReference type="Proteomes" id="UP000094379">
    <property type="component" value="Unassembled WGS sequence"/>
</dbReference>
<evidence type="ECO:0000259" key="9">
    <source>
        <dbReference type="PROSITE" id="PS50887"/>
    </source>
</evidence>
<dbReference type="Pfam" id="PF01590">
    <property type="entry name" value="GAF"/>
    <property type="match status" value="1"/>
</dbReference>
<dbReference type="InterPro" id="IPR016132">
    <property type="entry name" value="Phyto_chromo_attachment"/>
</dbReference>
<comment type="cofactor">
    <cofactor evidence="1">
        <name>Mg(2+)</name>
        <dbReference type="ChEBI" id="CHEBI:18420"/>
    </cofactor>
</comment>
<dbReference type="GO" id="GO:0052621">
    <property type="term" value="F:diguanylate cyclase activity"/>
    <property type="evidence" value="ECO:0007669"/>
    <property type="project" value="UniProtKB-EC"/>
</dbReference>
<dbReference type="InterPro" id="IPR003018">
    <property type="entry name" value="GAF"/>
</dbReference>
<dbReference type="PATRIC" id="fig|291169.3.peg.2086"/>
<dbReference type="RefSeq" id="WP_069296493.1">
    <property type="nucleotide sequence ID" value="NZ_MCRI01000025.1"/>
</dbReference>
<reference evidence="10 11" key="1">
    <citation type="submission" date="2016-07" db="EMBL/GenBank/DDBJ databases">
        <title>Draft Genome Sequence of Methylophaga muralis Bur 1.</title>
        <authorList>
            <person name="Vasilenko O.V."/>
            <person name="Doronina N.V."/>
            <person name="Shmareva M.N."/>
            <person name="Tarlachkov S.V."/>
            <person name="Mustakhimov I."/>
            <person name="Trotsenko Y.A."/>
        </authorList>
    </citation>
    <scope>NUCLEOTIDE SEQUENCE [LARGE SCALE GENOMIC DNA]</scope>
    <source>
        <strain evidence="10 11">Bur 1</strain>
    </source>
</reference>
<dbReference type="InterPro" id="IPR013515">
    <property type="entry name" value="Phytochrome_cen-reg"/>
</dbReference>
<dbReference type="PROSITE" id="PS50887">
    <property type="entry name" value="GGDEF"/>
    <property type="match status" value="1"/>
</dbReference>
<dbReference type="SUPFAM" id="SSF55073">
    <property type="entry name" value="Nucleotide cyclase"/>
    <property type="match status" value="1"/>
</dbReference>
<feature type="domain" description="GGDEF" evidence="9">
    <location>
        <begin position="550"/>
        <end position="680"/>
    </location>
</feature>
<dbReference type="Pfam" id="PF00360">
    <property type="entry name" value="PHY"/>
    <property type="match status" value="1"/>
</dbReference>
<dbReference type="PANTHER" id="PTHR45138:SF9">
    <property type="entry name" value="DIGUANYLATE CYCLASE DGCM-RELATED"/>
    <property type="match status" value="1"/>
</dbReference>
<evidence type="ECO:0000256" key="7">
    <source>
        <dbReference type="ARBA" id="ARBA00034247"/>
    </source>
</evidence>
<dbReference type="SUPFAM" id="SSF55781">
    <property type="entry name" value="GAF domain-like"/>
    <property type="match status" value="2"/>
</dbReference>
<proteinExistence type="predicted"/>
<dbReference type="InterPro" id="IPR000160">
    <property type="entry name" value="GGDEF_dom"/>
</dbReference>
<dbReference type="Gene3D" id="3.30.450.270">
    <property type="match status" value="1"/>
</dbReference>
<dbReference type="Pfam" id="PF08446">
    <property type="entry name" value="PAS_2"/>
    <property type="match status" value="1"/>
</dbReference>
<evidence type="ECO:0000256" key="3">
    <source>
        <dbReference type="ARBA" id="ARBA00022543"/>
    </source>
</evidence>
<dbReference type="InterPro" id="IPR029016">
    <property type="entry name" value="GAF-like_dom_sf"/>
</dbReference>
<keyword evidence="11" id="KW-1185">Reference proteome</keyword>
<accession>A0A1E3GQ85</accession>
<dbReference type="CDD" id="cd01949">
    <property type="entry name" value="GGDEF"/>
    <property type="match status" value="1"/>
</dbReference>
<evidence type="ECO:0000313" key="10">
    <source>
        <dbReference type="EMBL" id="ODN66194.1"/>
    </source>
</evidence>
<dbReference type="STRING" id="291169.A9E74_02074"/>
<dbReference type="InterPro" id="IPR013654">
    <property type="entry name" value="PAS_2"/>
</dbReference>
<dbReference type="PROSITE" id="PS50046">
    <property type="entry name" value="PHYTOCHROME_2"/>
    <property type="match status" value="1"/>
</dbReference>
<dbReference type="Gene3D" id="3.30.450.40">
    <property type="match status" value="1"/>
</dbReference>
<dbReference type="GO" id="GO:0043709">
    <property type="term" value="P:cell adhesion involved in single-species biofilm formation"/>
    <property type="evidence" value="ECO:0007669"/>
    <property type="project" value="TreeGrafter"/>
</dbReference>
<comment type="caution">
    <text evidence="10">The sequence shown here is derived from an EMBL/GenBank/DDBJ whole genome shotgun (WGS) entry which is preliminary data.</text>
</comment>
<evidence type="ECO:0000256" key="6">
    <source>
        <dbReference type="ARBA" id="ARBA00023170"/>
    </source>
</evidence>
<dbReference type="PANTHER" id="PTHR45138">
    <property type="entry name" value="REGULATORY COMPONENTS OF SENSORY TRANSDUCTION SYSTEM"/>
    <property type="match status" value="1"/>
</dbReference>
<name>A0A1E3GQ85_9GAMM</name>
<comment type="catalytic activity">
    <reaction evidence="7">
        <text>2 GTP = 3',3'-c-di-GMP + 2 diphosphate</text>
        <dbReference type="Rhea" id="RHEA:24898"/>
        <dbReference type="ChEBI" id="CHEBI:33019"/>
        <dbReference type="ChEBI" id="CHEBI:37565"/>
        <dbReference type="ChEBI" id="CHEBI:58805"/>
        <dbReference type="EC" id="2.7.7.65"/>
    </reaction>
</comment>
<dbReference type="EMBL" id="MCRI01000025">
    <property type="protein sequence ID" value="ODN66194.1"/>
    <property type="molecule type" value="Genomic_DNA"/>
</dbReference>
<dbReference type="InterPro" id="IPR029787">
    <property type="entry name" value="Nucleotide_cyclase"/>
</dbReference>
<evidence type="ECO:0000313" key="11">
    <source>
        <dbReference type="Proteomes" id="UP000094379"/>
    </source>
</evidence>
<dbReference type="Pfam" id="PF00990">
    <property type="entry name" value="GGDEF"/>
    <property type="match status" value="1"/>
</dbReference>
<dbReference type="InterPro" id="IPR043128">
    <property type="entry name" value="Rev_trsase/Diguanyl_cyclase"/>
</dbReference>
<dbReference type="NCBIfam" id="TIGR00254">
    <property type="entry name" value="GGDEF"/>
    <property type="match status" value="1"/>
</dbReference>
<dbReference type="InterPro" id="IPR035965">
    <property type="entry name" value="PAS-like_dom_sf"/>
</dbReference>
<evidence type="ECO:0000259" key="8">
    <source>
        <dbReference type="PROSITE" id="PS50046"/>
    </source>
</evidence>
<protein>
    <recommendedName>
        <fullName evidence="2">diguanylate cyclase</fullName>
        <ecNumber evidence="2">2.7.7.65</ecNumber>
    </recommendedName>
</protein>
<dbReference type="FunFam" id="3.30.70.270:FF:000001">
    <property type="entry name" value="Diguanylate cyclase domain protein"/>
    <property type="match status" value="1"/>
</dbReference>
<dbReference type="InterPro" id="IPR050469">
    <property type="entry name" value="Diguanylate_Cyclase"/>
</dbReference>
<dbReference type="GO" id="GO:1902201">
    <property type="term" value="P:negative regulation of bacterial-type flagellum-dependent cell motility"/>
    <property type="evidence" value="ECO:0007669"/>
    <property type="project" value="TreeGrafter"/>
</dbReference>
<dbReference type="SUPFAM" id="SSF55785">
    <property type="entry name" value="PYP-like sensor domain (PAS domain)"/>
    <property type="match status" value="1"/>
</dbReference>
<dbReference type="GO" id="GO:0006355">
    <property type="term" value="P:regulation of DNA-templated transcription"/>
    <property type="evidence" value="ECO:0007669"/>
    <property type="project" value="InterPro"/>
</dbReference>
<gene>
    <name evidence="10" type="primary">ydaM_4</name>
    <name evidence="10" type="ORF">A9E74_02074</name>
</gene>
<dbReference type="SMART" id="SM00065">
    <property type="entry name" value="GAF"/>
    <property type="match status" value="1"/>
</dbReference>
<keyword evidence="5" id="KW-0157">Chromophore</keyword>
<evidence type="ECO:0000256" key="2">
    <source>
        <dbReference type="ARBA" id="ARBA00012528"/>
    </source>
</evidence>
<evidence type="ECO:0000256" key="5">
    <source>
        <dbReference type="ARBA" id="ARBA00022991"/>
    </source>
</evidence>